<name>A0AAE3EIE6_9SPIR</name>
<dbReference type="EMBL" id="JAINWA010000003">
    <property type="protein sequence ID" value="MCD1654810.1"/>
    <property type="molecule type" value="Genomic_DNA"/>
</dbReference>
<keyword evidence="2" id="KW-0472">Membrane</keyword>
<feature type="transmembrane region" description="Helical" evidence="2">
    <location>
        <begin position="36"/>
        <end position="54"/>
    </location>
</feature>
<evidence type="ECO:0000256" key="1">
    <source>
        <dbReference type="SAM" id="MobiDB-lite"/>
    </source>
</evidence>
<evidence type="ECO:0000256" key="2">
    <source>
        <dbReference type="SAM" id="Phobius"/>
    </source>
</evidence>
<comment type="caution">
    <text evidence="3">The sequence shown here is derived from an EMBL/GenBank/DDBJ whole genome shotgun (WGS) entry which is preliminary data.</text>
</comment>
<feature type="region of interest" description="Disordered" evidence="1">
    <location>
        <begin position="65"/>
        <end position="229"/>
    </location>
</feature>
<dbReference type="AlphaFoldDB" id="A0AAE3EIE6"/>
<protein>
    <submittedName>
        <fullName evidence="3">Uncharacterized protein</fullName>
    </submittedName>
</protein>
<reference evidence="3" key="1">
    <citation type="submission" date="2021-08" db="EMBL/GenBank/DDBJ databases">
        <title>Comparative analyses of Brucepasteria parasyntrophica and Teretinema zuelzerae.</title>
        <authorList>
            <person name="Song Y."/>
            <person name="Brune A."/>
        </authorList>
    </citation>
    <scope>NUCLEOTIDE SEQUENCE</scope>
    <source>
        <strain evidence="3">DSM 1903</strain>
    </source>
</reference>
<gene>
    <name evidence="3" type="ORF">K7J14_08850</name>
</gene>
<sequence length="243" mass="24710">MFNSKAPVFAAVAGFLLSLLTGFVSGVPFPLVFFRASGMSVLWGAIAFGILFLVQKFLPELTSPFSDSGADEDSPGSSVNITIDDPLSDSSSASGGFPSDAPLPDFLSGQKNSPESGILGSAESSPGIEGLPGDSLANQKSGGSASVQEKPAFIPGYPASPAAQQAAKHSAHRTDGLDELPDLDDFIPAQGVEQEQKDEISSGLGDSSPGGTSSLFSGDDSGSSPGEAVTMAKAIRTILAREP</sequence>
<dbReference type="Proteomes" id="UP001198163">
    <property type="component" value="Unassembled WGS sequence"/>
</dbReference>
<proteinExistence type="predicted"/>
<feature type="compositionally biased region" description="Low complexity" evidence="1">
    <location>
        <begin position="88"/>
        <end position="102"/>
    </location>
</feature>
<accession>A0AAE3EIE6</accession>
<keyword evidence="4" id="KW-1185">Reference proteome</keyword>
<keyword evidence="2" id="KW-0812">Transmembrane</keyword>
<evidence type="ECO:0000313" key="3">
    <source>
        <dbReference type="EMBL" id="MCD1654810.1"/>
    </source>
</evidence>
<dbReference type="RefSeq" id="WP_230755377.1">
    <property type="nucleotide sequence ID" value="NZ_JAINWA010000003.1"/>
</dbReference>
<feature type="compositionally biased region" description="Polar residues" evidence="1">
    <location>
        <begin position="136"/>
        <end position="147"/>
    </location>
</feature>
<keyword evidence="2" id="KW-1133">Transmembrane helix</keyword>
<evidence type="ECO:0000313" key="4">
    <source>
        <dbReference type="Proteomes" id="UP001198163"/>
    </source>
</evidence>
<feature type="compositionally biased region" description="Low complexity" evidence="1">
    <location>
        <begin position="210"/>
        <end position="226"/>
    </location>
</feature>
<organism evidence="3 4">
    <name type="scientific">Teretinema zuelzerae</name>
    <dbReference type="NCBI Taxonomy" id="156"/>
    <lineage>
        <taxon>Bacteria</taxon>
        <taxon>Pseudomonadati</taxon>
        <taxon>Spirochaetota</taxon>
        <taxon>Spirochaetia</taxon>
        <taxon>Spirochaetales</taxon>
        <taxon>Treponemataceae</taxon>
        <taxon>Teretinema</taxon>
    </lineage>
</organism>